<dbReference type="eggNOG" id="COG3637">
    <property type="taxonomic scope" value="Bacteria"/>
</dbReference>
<feature type="signal peptide" evidence="2">
    <location>
        <begin position="1"/>
        <end position="29"/>
    </location>
</feature>
<feature type="chain" id="PRO_5012395687" description="DUF3575 domain-containing protein" evidence="2">
    <location>
        <begin position="30"/>
        <end position="259"/>
    </location>
</feature>
<evidence type="ECO:0000256" key="1">
    <source>
        <dbReference type="SAM" id="MobiDB-lite"/>
    </source>
</evidence>
<protein>
    <recommendedName>
        <fullName evidence="5">DUF3575 domain-containing protein</fullName>
    </recommendedName>
</protein>
<name>A0A1Y3QYQ7_9BACT</name>
<feature type="region of interest" description="Disordered" evidence="1">
    <location>
        <begin position="35"/>
        <end position="62"/>
    </location>
</feature>
<proteinExistence type="predicted"/>
<evidence type="ECO:0000313" key="4">
    <source>
        <dbReference type="Proteomes" id="UP000195772"/>
    </source>
</evidence>
<comment type="caution">
    <text evidence="3">The sequence shown here is derived from an EMBL/GenBank/DDBJ whole genome shotgun (WGS) entry which is preliminary data.</text>
</comment>
<gene>
    <name evidence="3" type="ORF">B5G41_00475</name>
</gene>
<keyword evidence="2" id="KW-0732">Signal</keyword>
<sequence>MSSNRLSAKPYRHILFLMLAFGSALRLHAAAPGDGTSPAGVSAAQESRTAATPVPEGQSLQAVPDGNATVIRTLPKRAQHLAPRDRPQHTFFANAAYTAVISTLYLAESSSGSLNEGYDISAGYNWTSRRGFGAGIVYSGGFISAERNGIRRTSRIHYIAPEFVARQRAGRRWLFRESAGIGYGRYIRSYGDTSGSRGGVGIHESASVEFMLGRHIGLGAGISGQWLIVDSPDVDDGAELNLLGGIFRFQFGGGLRVYF</sequence>
<reference evidence="4" key="1">
    <citation type="submission" date="2017-04" db="EMBL/GenBank/DDBJ databases">
        <title>Function of individual gut microbiota members based on whole genome sequencing of pure cultures obtained from chicken caecum.</title>
        <authorList>
            <person name="Medvecky M."/>
            <person name="Cejkova D."/>
            <person name="Polansky O."/>
            <person name="Karasova D."/>
            <person name="Kubasova T."/>
            <person name="Cizek A."/>
            <person name="Rychlik I."/>
        </authorList>
    </citation>
    <scope>NUCLEOTIDE SEQUENCE [LARGE SCALE GENOMIC DNA]</scope>
    <source>
        <strain evidence="4">An90</strain>
    </source>
</reference>
<accession>A0A1Y3QYQ7</accession>
<dbReference type="EMBL" id="NFHB01000001">
    <property type="protein sequence ID" value="OUN04821.1"/>
    <property type="molecule type" value="Genomic_DNA"/>
</dbReference>
<evidence type="ECO:0000256" key="2">
    <source>
        <dbReference type="SAM" id="SignalP"/>
    </source>
</evidence>
<dbReference type="RefSeq" id="WP_087400938.1">
    <property type="nucleotide sequence ID" value="NZ_AP031440.1"/>
</dbReference>
<dbReference type="OrthoDB" id="1077923at2"/>
<evidence type="ECO:0000313" key="3">
    <source>
        <dbReference type="EMBL" id="OUN04821.1"/>
    </source>
</evidence>
<dbReference type="AlphaFoldDB" id="A0A1Y3QYQ7"/>
<evidence type="ECO:0008006" key="5">
    <source>
        <dbReference type="Google" id="ProtNLM"/>
    </source>
</evidence>
<dbReference type="Proteomes" id="UP000195772">
    <property type="component" value="Unassembled WGS sequence"/>
</dbReference>
<organism evidence="3 4">
    <name type="scientific">Alistipes onderdonkii</name>
    <dbReference type="NCBI Taxonomy" id="328813"/>
    <lineage>
        <taxon>Bacteria</taxon>
        <taxon>Pseudomonadati</taxon>
        <taxon>Bacteroidota</taxon>
        <taxon>Bacteroidia</taxon>
        <taxon>Bacteroidales</taxon>
        <taxon>Rikenellaceae</taxon>
        <taxon>Alistipes</taxon>
    </lineage>
</organism>